<evidence type="ECO:0000256" key="2">
    <source>
        <dbReference type="ARBA" id="ARBA00022552"/>
    </source>
</evidence>
<dbReference type="AlphaFoldDB" id="A0A0K1Q1T4"/>
<keyword evidence="1 6" id="KW-0963">Cytoplasm</keyword>
<protein>
    <recommendedName>
        <fullName evidence="6">Ribosomal RNA small subunit methyltransferase I</fullName>
        <ecNumber evidence="6">2.1.1.198</ecNumber>
    </recommendedName>
    <alternativeName>
        <fullName evidence="6">16S rRNA 2'-O-ribose C1402 methyltransferase</fullName>
    </alternativeName>
    <alternativeName>
        <fullName evidence="6">rRNA (cytidine-2'-O-)-methyltransferase RsmI</fullName>
    </alternativeName>
</protein>
<keyword evidence="3 6" id="KW-0489">Methyltransferase</keyword>
<dbReference type="Proteomes" id="UP000064967">
    <property type="component" value="Chromosome"/>
</dbReference>
<dbReference type="InterPro" id="IPR014776">
    <property type="entry name" value="4pyrrole_Mease_sub2"/>
</dbReference>
<keyword evidence="9" id="KW-1185">Reference proteome</keyword>
<dbReference type="FunFam" id="3.40.1010.10:FF:000007">
    <property type="entry name" value="Ribosomal RNA small subunit methyltransferase I"/>
    <property type="match status" value="1"/>
</dbReference>
<dbReference type="STRING" id="1391654.AKJ09_06397"/>
<dbReference type="PANTHER" id="PTHR46111:SF1">
    <property type="entry name" value="RIBOSOMAL RNA SMALL SUBUNIT METHYLTRANSFERASE I"/>
    <property type="match status" value="1"/>
</dbReference>
<feature type="domain" description="Tetrapyrrole methylase" evidence="7">
    <location>
        <begin position="1"/>
        <end position="203"/>
    </location>
</feature>
<dbReference type="SUPFAM" id="SSF53790">
    <property type="entry name" value="Tetrapyrrole methylase"/>
    <property type="match status" value="1"/>
</dbReference>
<dbReference type="InterPro" id="IPR008189">
    <property type="entry name" value="rRNA_ssu_MeTfrase_I"/>
</dbReference>
<dbReference type="EMBL" id="CP012333">
    <property type="protein sequence ID" value="AKU99733.1"/>
    <property type="molecule type" value="Genomic_DNA"/>
</dbReference>
<accession>A0A0K1Q1T4</accession>
<dbReference type="EC" id="2.1.1.198" evidence="6"/>
<comment type="subcellular location">
    <subcellularLocation>
        <location evidence="6">Cytoplasm</location>
    </subcellularLocation>
</comment>
<dbReference type="PATRIC" id="fig|1391654.3.peg.6486"/>
<evidence type="ECO:0000313" key="8">
    <source>
        <dbReference type="EMBL" id="AKU99733.1"/>
    </source>
</evidence>
<dbReference type="GO" id="GO:0005737">
    <property type="term" value="C:cytoplasm"/>
    <property type="evidence" value="ECO:0007669"/>
    <property type="project" value="UniProtKB-SubCell"/>
</dbReference>
<proteinExistence type="inferred from homology"/>
<organism evidence="8 9">
    <name type="scientific">Labilithrix luteola</name>
    <dbReference type="NCBI Taxonomy" id="1391654"/>
    <lineage>
        <taxon>Bacteria</taxon>
        <taxon>Pseudomonadati</taxon>
        <taxon>Myxococcota</taxon>
        <taxon>Polyangia</taxon>
        <taxon>Polyangiales</taxon>
        <taxon>Labilitrichaceae</taxon>
        <taxon>Labilithrix</taxon>
    </lineage>
</organism>
<dbReference type="HAMAP" id="MF_01877">
    <property type="entry name" value="16SrRNA_methyltr_I"/>
    <property type="match status" value="1"/>
</dbReference>
<keyword evidence="5 6" id="KW-0949">S-adenosyl-L-methionine</keyword>
<keyword evidence="4 6" id="KW-0808">Transferase</keyword>
<comment type="similarity">
    <text evidence="6">Belongs to the methyltransferase superfamily. RsmI family.</text>
</comment>
<dbReference type="Pfam" id="PF00590">
    <property type="entry name" value="TP_methylase"/>
    <property type="match status" value="1"/>
</dbReference>
<dbReference type="CDD" id="cd11648">
    <property type="entry name" value="RsmI"/>
    <property type="match status" value="1"/>
</dbReference>
<dbReference type="Gene3D" id="3.40.1010.10">
    <property type="entry name" value="Cobalt-precorrin-4 Transmethylase, Domain 1"/>
    <property type="match status" value="1"/>
</dbReference>
<evidence type="ECO:0000256" key="5">
    <source>
        <dbReference type="ARBA" id="ARBA00022691"/>
    </source>
</evidence>
<evidence type="ECO:0000256" key="4">
    <source>
        <dbReference type="ARBA" id="ARBA00022679"/>
    </source>
</evidence>
<evidence type="ECO:0000256" key="1">
    <source>
        <dbReference type="ARBA" id="ARBA00022490"/>
    </source>
</evidence>
<dbReference type="OrthoDB" id="9809084at2"/>
<dbReference type="PIRSF" id="PIRSF005917">
    <property type="entry name" value="MTase_YraL"/>
    <property type="match status" value="1"/>
</dbReference>
<reference evidence="8 9" key="1">
    <citation type="submission" date="2015-08" db="EMBL/GenBank/DDBJ databases">
        <authorList>
            <person name="Babu N.S."/>
            <person name="Beckwith C.J."/>
            <person name="Beseler K.G."/>
            <person name="Brison A."/>
            <person name="Carone J.V."/>
            <person name="Caskin T.P."/>
            <person name="Diamond M."/>
            <person name="Durham M.E."/>
            <person name="Foxe J.M."/>
            <person name="Go M."/>
            <person name="Henderson B.A."/>
            <person name="Jones I.B."/>
            <person name="McGettigan J.A."/>
            <person name="Micheletti S.J."/>
            <person name="Nasrallah M.E."/>
            <person name="Ortiz D."/>
            <person name="Piller C.R."/>
            <person name="Privatt S.R."/>
            <person name="Schneider S.L."/>
            <person name="Sharp S."/>
            <person name="Smith T.C."/>
            <person name="Stanton J.D."/>
            <person name="Ullery H.E."/>
            <person name="Wilson R.J."/>
            <person name="Serrano M.G."/>
            <person name="Buck G."/>
            <person name="Lee V."/>
            <person name="Wang Y."/>
            <person name="Carvalho R."/>
            <person name="Voegtly L."/>
            <person name="Shi R."/>
            <person name="Duckworth R."/>
            <person name="Johnson A."/>
            <person name="Loviza R."/>
            <person name="Walstead R."/>
            <person name="Shah Z."/>
            <person name="Kiflezghi M."/>
            <person name="Wade K."/>
            <person name="Ball S.L."/>
            <person name="Bradley K.W."/>
            <person name="Asai D.J."/>
            <person name="Bowman C.A."/>
            <person name="Russell D.A."/>
            <person name="Pope W.H."/>
            <person name="Jacobs-Sera D."/>
            <person name="Hendrix R.W."/>
            <person name="Hatfull G.F."/>
        </authorList>
    </citation>
    <scope>NUCLEOTIDE SEQUENCE [LARGE SCALE GENOMIC DNA]</scope>
    <source>
        <strain evidence="8 9">DSM 27648</strain>
    </source>
</reference>
<dbReference type="PANTHER" id="PTHR46111">
    <property type="entry name" value="RIBOSOMAL RNA SMALL SUBUNIT METHYLTRANSFERASE I"/>
    <property type="match status" value="1"/>
</dbReference>
<evidence type="ECO:0000256" key="3">
    <source>
        <dbReference type="ARBA" id="ARBA00022603"/>
    </source>
</evidence>
<keyword evidence="2 6" id="KW-0698">rRNA processing</keyword>
<evidence type="ECO:0000256" key="6">
    <source>
        <dbReference type="HAMAP-Rule" id="MF_01877"/>
    </source>
</evidence>
<evidence type="ECO:0000313" key="9">
    <source>
        <dbReference type="Proteomes" id="UP000064967"/>
    </source>
</evidence>
<gene>
    <name evidence="6" type="primary">rsmI</name>
    <name evidence="8" type="ORF">AKJ09_06397</name>
</gene>
<dbReference type="InterPro" id="IPR014777">
    <property type="entry name" value="4pyrrole_Mease_sub1"/>
</dbReference>
<dbReference type="RefSeq" id="WP_146651140.1">
    <property type="nucleotide sequence ID" value="NZ_CP012333.1"/>
</dbReference>
<sequence length="277" mass="29644">MLYVVATPIGNLGDVTVRAIDVLKSVDRIAAEDTRRTRQLLSHLGIVGKPVDSLHEHSSARDVERLVEHLQAGQSIALVTDAGTPAVSDPGEALVKASIAAGVRVVPLPGPSAVLAALVASGLASGSGFRFVGFLPREGTERRAAIALVCETPEPVILYESPERTKATLRDLADAMPERPACVARELTKMHEEIVRGPLSDLAEKDGWRGEIAIVLGAWSPASHAESIGEAEIDARIDRELEGGTHAKAVAERIAAWSGRPKREIYERVVRRKSSSR</sequence>
<comment type="catalytic activity">
    <reaction evidence="6">
        <text>cytidine(1402) in 16S rRNA + S-adenosyl-L-methionine = 2'-O-methylcytidine(1402) in 16S rRNA + S-adenosyl-L-homocysteine + H(+)</text>
        <dbReference type="Rhea" id="RHEA:42924"/>
        <dbReference type="Rhea" id="RHEA-COMP:10285"/>
        <dbReference type="Rhea" id="RHEA-COMP:10286"/>
        <dbReference type="ChEBI" id="CHEBI:15378"/>
        <dbReference type="ChEBI" id="CHEBI:57856"/>
        <dbReference type="ChEBI" id="CHEBI:59789"/>
        <dbReference type="ChEBI" id="CHEBI:74495"/>
        <dbReference type="ChEBI" id="CHEBI:82748"/>
        <dbReference type="EC" id="2.1.1.198"/>
    </reaction>
</comment>
<name>A0A0K1Q1T4_9BACT</name>
<comment type="function">
    <text evidence="6">Catalyzes the 2'-O-methylation of the ribose of cytidine 1402 (C1402) in 16S rRNA.</text>
</comment>
<dbReference type="KEGG" id="llu:AKJ09_06397"/>
<dbReference type="NCBIfam" id="TIGR00096">
    <property type="entry name" value="16S rRNA (cytidine(1402)-2'-O)-methyltransferase"/>
    <property type="match status" value="1"/>
</dbReference>
<dbReference type="GO" id="GO:0070677">
    <property type="term" value="F:rRNA (cytosine-2'-O-)-methyltransferase activity"/>
    <property type="evidence" value="ECO:0007669"/>
    <property type="project" value="UniProtKB-UniRule"/>
</dbReference>
<dbReference type="InterPro" id="IPR035996">
    <property type="entry name" value="4pyrrol_Methylase_sf"/>
</dbReference>
<evidence type="ECO:0000259" key="7">
    <source>
        <dbReference type="Pfam" id="PF00590"/>
    </source>
</evidence>
<dbReference type="Gene3D" id="3.30.950.10">
    <property type="entry name" value="Methyltransferase, Cobalt-precorrin-4 Transmethylase, Domain 2"/>
    <property type="match status" value="1"/>
</dbReference>
<dbReference type="InterPro" id="IPR000878">
    <property type="entry name" value="4pyrrol_Mease"/>
</dbReference>